<dbReference type="Proteomes" id="UP001443914">
    <property type="component" value="Unassembled WGS sequence"/>
</dbReference>
<keyword evidence="4" id="KW-1185">Reference proteome</keyword>
<evidence type="ECO:0000313" key="4">
    <source>
        <dbReference type="Proteomes" id="UP001443914"/>
    </source>
</evidence>
<feature type="transmembrane region" description="Helical" evidence="1">
    <location>
        <begin position="21"/>
        <end position="44"/>
    </location>
</feature>
<dbReference type="Pfam" id="PF13850">
    <property type="entry name" value="ERGIC_N"/>
    <property type="match status" value="1"/>
</dbReference>
<evidence type="ECO:0000256" key="1">
    <source>
        <dbReference type="SAM" id="Phobius"/>
    </source>
</evidence>
<feature type="domain" description="Endoplasmic reticulum vesicle transporter N-terminal" evidence="2">
    <location>
        <begin position="9"/>
        <end position="49"/>
    </location>
</feature>
<evidence type="ECO:0000313" key="3">
    <source>
        <dbReference type="EMBL" id="KAK9757548.1"/>
    </source>
</evidence>
<proteinExistence type="predicted"/>
<dbReference type="EMBL" id="JBDFQZ010000001">
    <property type="protein sequence ID" value="KAK9757548.1"/>
    <property type="molecule type" value="Genomic_DNA"/>
</dbReference>
<accession>A0AAW1NJA3</accession>
<keyword evidence="1" id="KW-0812">Transmembrane</keyword>
<name>A0AAW1NJA3_SAPOF</name>
<gene>
    <name evidence="3" type="ORF">RND81_01G169700</name>
</gene>
<keyword evidence="1" id="KW-0472">Membrane</keyword>
<sequence>MNELFNKIRNLYAYPKINKDFYSRSLFGGLITLISSFFTLLLFFTELSCSVAYGNKASSWFLIESRPSSSARIGAILSYG</sequence>
<organism evidence="3 4">
    <name type="scientific">Saponaria officinalis</name>
    <name type="common">Common soapwort</name>
    <name type="synonym">Lychnis saponaria</name>
    <dbReference type="NCBI Taxonomy" id="3572"/>
    <lineage>
        <taxon>Eukaryota</taxon>
        <taxon>Viridiplantae</taxon>
        <taxon>Streptophyta</taxon>
        <taxon>Embryophyta</taxon>
        <taxon>Tracheophyta</taxon>
        <taxon>Spermatophyta</taxon>
        <taxon>Magnoliopsida</taxon>
        <taxon>eudicotyledons</taxon>
        <taxon>Gunneridae</taxon>
        <taxon>Pentapetalae</taxon>
        <taxon>Caryophyllales</taxon>
        <taxon>Caryophyllaceae</taxon>
        <taxon>Caryophylleae</taxon>
        <taxon>Saponaria</taxon>
    </lineage>
</organism>
<dbReference type="InterPro" id="IPR039542">
    <property type="entry name" value="Erv_N"/>
</dbReference>
<reference evidence="3" key="1">
    <citation type="submission" date="2024-03" db="EMBL/GenBank/DDBJ databases">
        <title>WGS assembly of Saponaria officinalis var. Norfolk2.</title>
        <authorList>
            <person name="Jenkins J."/>
            <person name="Shu S."/>
            <person name="Grimwood J."/>
            <person name="Barry K."/>
            <person name="Goodstein D."/>
            <person name="Schmutz J."/>
            <person name="Leebens-Mack J."/>
            <person name="Osbourn A."/>
        </authorList>
    </citation>
    <scope>NUCLEOTIDE SEQUENCE [LARGE SCALE GENOMIC DNA]</scope>
    <source>
        <strain evidence="3">JIC</strain>
    </source>
</reference>
<protein>
    <recommendedName>
        <fullName evidence="2">Endoplasmic reticulum vesicle transporter N-terminal domain-containing protein</fullName>
    </recommendedName>
</protein>
<keyword evidence="1" id="KW-1133">Transmembrane helix</keyword>
<dbReference type="AlphaFoldDB" id="A0AAW1NJA3"/>
<evidence type="ECO:0000259" key="2">
    <source>
        <dbReference type="Pfam" id="PF13850"/>
    </source>
</evidence>
<comment type="caution">
    <text evidence="3">The sequence shown here is derived from an EMBL/GenBank/DDBJ whole genome shotgun (WGS) entry which is preliminary data.</text>
</comment>